<organism evidence="2 3">
    <name type="scientific">Chitinophaga oryziterrae</name>
    <dbReference type="NCBI Taxonomy" id="1031224"/>
    <lineage>
        <taxon>Bacteria</taxon>
        <taxon>Pseudomonadati</taxon>
        <taxon>Bacteroidota</taxon>
        <taxon>Chitinophagia</taxon>
        <taxon>Chitinophagales</taxon>
        <taxon>Chitinophagaceae</taxon>
        <taxon>Chitinophaga</taxon>
    </lineage>
</organism>
<feature type="transmembrane region" description="Helical" evidence="1">
    <location>
        <begin position="12"/>
        <end position="33"/>
    </location>
</feature>
<name>A0A6N8JF50_9BACT</name>
<dbReference type="AlphaFoldDB" id="A0A6N8JF50"/>
<evidence type="ECO:0000313" key="2">
    <source>
        <dbReference type="EMBL" id="MVT42742.1"/>
    </source>
</evidence>
<evidence type="ECO:0000313" key="3">
    <source>
        <dbReference type="Proteomes" id="UP000468388"/>
    </source>
</evidence>
<keyword evidence="1" id="KW-0812">Transmembrane</keyword>
<dbReference type="EMBL" id="WRXO01000005">
    <property type="protein sequence ID" value="MVT42742.1"/>
    <property type="molecule type" value="Genomic_DNA"/>
</dbReference>
<evidence type="ECO:0000256" key="1">
    <source>
        <dbReference type="SAM" id="Phobius"/>
    </source>
</evidence>
<dbReference type="OrthoDB" id="814802at2"/>
<keyword evidence="1" id="KW-1133">Transmembrane helix</keyword>
<keyword evidence="3" id="KW-1185">Reference proteome</keyword>
<comment type="caution">
    <text evidence="2">The sequence shown here is derived from an EMBL/GenBank/DDBJ whole genome shotgun (WGS) entry which is preliminary data.</text>
</comment>
<accession>A0A6N8JF50</accession>
<sequence>MMQQQSFIKKYWKKALLTIGIIILLILATTWYLSLQWSKQARLQLRSYVQEMSDSLYTLQYADLNLNILTGSLALYNVSLVRDAAIYEKLQQQHKAPKFLYTFSADRVNLHYFKVLRYFRHKELSAGALEFHNPSIVLELNSQNIDTTVHKDAYQNINKKIHSLYLGSLLLDNINLKYTYVKKDSSLVITQLSQLKVHVKDFLIDSLALNDPTRFLYAHNYEIGLKDYKYRTPDSLYWLHIRDVNYSAAEQTLTIGQFSVDPRYNKQQFDIRAKTQRDRYDVQLNNITLYKLQPRLLLEQQVLWANKLDIATGNVNIYHNRMLPMPPGNKLGQYPNQLLLKLALPIYIDTLIGQKAEVSYTEINPKTQEAGKITFSHLHGTFRNITNIDSMIAKKSHFIADMDAVLMNSGKLKARFDFSLKDRSGAFAVSGQVKSMDGKELNPILKPLAQIEIKSCQIDDVTFNMNGNEKEADGEVNFLYNNLKINILKKEEGTHEYKKKGLITLFANALVIKDSNPDKGETRIVYPHFTRDPQKSFFNLVWKTLFTGLKEVALGKNAPI</sequence>
<proteinExistence type="predicted"/>
<gene>
    <name evidence="2" type="ORF">GO495_19265</name>
</gene>
<reference evidence="2 3" key="1">
    <citation type="submission" date="2019-12" db="EMBL/GenBank/DDBJ databases">
        <title>The draft genomic sequence of strain Chitinophaga oryziterrae JCM 16595.</title>
        <authorList>
            <person name="Zhang X."/>
        </authorList>
    </citation>
    <scope>NUCLEOTIDE SEQUENCE [LARGE SCALE GENOMIC DNA]</scope>
    <source>
        <strain evidence="2 3">JCM 16595</strain>
    </source>
</reference>
<evidence type="ECO:0008006" key="4">
    <source>
        <dbReference type="Google" id="ProtNLM"/>
    </source>
</evidence>
<dbReference type="Proteomes" id="UP000468388">
    <property type="component" value="Unassembled WGS sequence"/>
</dbReference>
<protein>
    <recommendedName>
        <fullName evidence="4">DUF748 domain-containing protein</fullName>
    </recommendedName>
</protein>
<dbReference type="RefSeq" id="WP_157301349.1">
    <property type="nucleotide sequence ID" value="NZ_BAAAZB010000002.1"/>
</dbReference>
<keyword evidence="1" id="KW-0472">Membrane</keyword>